<dbReference type="Proteomes" id="UP000245055">
    <property type="component" value="Unassembled WGS sequence"/>
</dbReference>
<proteinExistence type="predicted"/>
<sequence length="64" mass="7001">MYTRHTSSCRCVGCPCSPQSLTYVSSWGFTRLPPSCTSNYFGYITAGCTPPVFLFFVTFKVAAG</sequence>
<gene>
    <name evidence="3" type="ORF">D5077_13420</name>
    <name evidence="2" type="ORF">DF213_09870</name>
</gene>
<keyword evidence="1" id="KW-0472">Membrane</keyword>
<dbReference type="Proteomes" id="UP000266633">
    <property type="component" value="Unassembled WGS sequence"/>
</dbReference>
<keyword evidence="1" id="KW-0812">Transmembrane</keyword>
<name>A0AAX1C7M1_9GAMM</name>
<organism evidence="2 4">
    <name type="scientific">Dickeya dianthicola</name>
    <dbReference type="NCBI Taxonomy" id="204039"/>
    <lineage>
        <taxon>Bacteria</taxon>
        <taxon>Pseudomonadati</taxon>
        <taxon>Pseudomonadota</taxon>
        <taxon>Gammaproteobacteria</taxon>
        <taxon>Enterobacterales</taxon>
        <taxon>Pectobacteriaceae</taxon>
        <taxon>Dickeya</taxon>
    </lineage>
</organism>
<accession>A0AAX1C7M1</accession>
<keyword evidence="1" id="KW-1133">Transmembrane helix</keyword>
<protein>
    <submittedName>
        <fullName evidence="2">Uncharacterized protein</fullName>
    </submittedName>
</protein>
<reference evidence="2 4" key="1">
    <citation type="submission" date="2018-05" db="EMBL/GenBank/DDBJ databases">
        <title>Genomic diversity of pathogens causing Blackleg of Potato in Pakistan.</title>
        <authorList>
            <person name="Sarfraz S."/>
            <person name="Riaz K."/>
            <person name="Oulghazi S."/>
            <person name="Cigna J."/>
            <person name="Sahi S.T."/>
            <person name="Khan S.H."/>
            <person name="Hameed A."/>
            <person name="Faure D."/>
        </authorList>
    </citation>
    <scope>NUCLEOTIDE SEQUENCE [LARGE SCALE GENOMIC DNA]</scope>
    <source>
        <strain evidence="2 4">SS70</strain>
    </source>
</reference>
<evidence type="ECO:0000256" key="1">
    <source>
        <dbReference type="SAM" id="Phobius"/>
    </source>
</evidence>
<evidence type="ECO:0000313" key="2">
    <source>
        <dbReference type="EMBL" id="PWD74007.1"/>
    </source>
</evidence>
<dbReference type="EMBL" id="QZDO01000044">
    <property type="protein sequence ID" value="RJL70912.1"/>
    <property type="molecule type" value="Genomic_DNA"/>
</dbReference>
<evidence type="ECO:0000313" key="4">
    <source>
        <dbReference type="Proteomes" id="UP000245055"/>
    </source>
</evidence>
<comment type="caution">
    <text evidence="2">The sequence shown here is derived from an EMBL/GenBank/DDBJ whole genome shotgun (WGS) entry which is preliminary data.</text>
</comment>
<dbReference type="EMBL" id="QESZ01000012">
    <property type="protein sequence ID" value="PWD74007.1"/>
    <property type="molecule type" value="Genomic_DNA"/>
</dbReference>
<evidence type="ECO:0000313" key="3">
    <source>
        <dbReference type="EMBL" id="RJL70912.1"/>
    </source>
</evidence>
<dbReference type="AlphaFoldDB" id="A0AAX1C7M1"/>
<feature type="transmembrane region" description="Helical" evidence="1">
    <location>
        <begin position="40"/>
        <end position="63"/>
    </location>
</feature>
<reference evidence="3 5" key="2">
    <citation type="submission" date="2018-09" db="EMBL/GenBank/DDBJ databases">
        <title>Phylogenetic diversity of Pectobacterium and Dickeya strains causing blackleg disease of potato in Morocco.</title>
        <authorList>
            <person name="Oulghazi S."/>
            <person name="Moumni M."/>
            <person name="Faure D."/>
        </authorList>
    </citation>
    <scope>NUCLEOTIDE SEQUENCE [LARGE SCALE GENOMIC DNA]</scope>
    <source>
        <strain evidence="3 5">S4.16.03.LID</strain>
    </source>
</reference>
<keyword evidence="5" id="KW-1185">Reference proteome</keyword>
<evidence type="ECO:0000313" key="5">
    <source>
        <dbReference type="Proteomes" id="UP000266633"/>
    </source>
</evidence>